<dbReference type="Proteomes" id="UP000263273">
    <property type="component" value="Unassembled WGS sequence"/>
</dbReference>
<sequence>MIVVEKEAKVVVIGGGTGLSVLLKGLKNYTSRLTAVVTVSDDGGSSGRLRAEMGVLPPGDIRNCLVALAETETLMDKVFQHRFNHPGSLKGHNLGNLLLVALTEIAGDFISAIQEVSKVLKVRGRVLPATLEHVALGARMKDGMLIYGETSIRNYGGEIESLFLVPEKCLPVPDALEAIMEADIIVLGPGSLYSSIIPNLL</sequence>
<dbReference type="AlphaFoldDB" id="A0A354YXM9"/>
<feature type="non-terminal residue" evidence="2">
    <location>
        <position position="201"/>
    </location>
</feature>
<dbReference type="STRING" id="378794.GCA_001570625_00123"/>
<dbReference type="Gene3D" id="3.40.50.10680">
    <property type="entry name" value="CofD-like domains"/>
    <property type="match status" value="1"/>
</dbReference>
<dbReference type="InterPro" id="IPR010119">
    <property type="entry name" value="Gluconeogen_factor"/>
</dbReference>
<dbReference type="PANTHER" id="PTHR30135">
    <property type="entry name" value="UNCHARACTERIZED PROTEIN YVCK-RELATED"/>
    <property type="match status" value="1"/>
</dbReference>
<dbReference type="SUPFAM" id="SSF142338">
    <property type="entry name" value="CofD-like"/>
    <property type="match status" value="1"/>
</dbReference>
<accession>A0A354YXM9</accession>
<dbReference type="Pfam" id="PF01933">
    <property type="entry name" value="CofD"/>
    <property type="match status" value="1"/>
</dbReference>
<dbReference type="InterPro" id="IPR002882">
    <property type="entry name" value="CofD"/>
</dbReference>
<evidence type="ECO:0000313" key="3">
    <source>
        <dbReference type="Proteomes" id="UP000263273"/>
    </source>
</evidence>
<protein>
    <recommendedName>
        <fullName evidence="4">YvcK family protein</fullName>
    </recommendedName>
</protein>
<evidence type="ECO:0000313" key="2">
    <source>
        <dbReference type="EMBL" id="HBK54103.1"/>
    </source>
</evidence>
<dbReference type="CDD" id="cd07187">
    <property type="entry name" value="YvcK_like"/>
    <property type="match status" value="1"/>
</dbReference>
<dbReference type="EMBL" id="DNZF01000202">
    <property type="protein sequence ID" value="HBK54103.1"/>
    <property type="molecule type" value="Genomic_DNA"/>
</dbReference>
<comment type="caution">
    <text evidence="2">The sequence shown here is derived from an EMBL/GenBank/DDBJ whole genome shotgun (WGS) entry which is preliminary data.</text>
</comment>
<evidence type="ECO:0008006" key="4">
    <source>
        <dbReference type="Google" id="ProtNLM"/>
    </source>
</evidence>
<dbReference type="GO" id="GO:0043743">
    <property type="term" value="F:LPPG:FO 2-phospho-L-lactate transferase activity"/>
    <property type="evidence" value="ECO:0007669"/>
    <property type="project" value="InterPro"/>
</dbReference>
<dbReference type="InterPro" id="IPR038136">
    <property type="entry name" value="CofD-like_dom_sf"/>
</dbReference>
<gene>
    <name evidence="2" type="ORF">DDZ44_09225</name>
</gene>
<evidence type="ECO:0000256" key="1">
    <source>
        <dbReference type="ARBA" id="ARBA00022490"/>
    </source>
</evidence>
<dbReference type="PANTHER" id="PTHR30135:SF3">
    <property type="entry name" value="GLUCONEOGENESIS FACTOR-RELATED"/>
    <property type="match status" value="1"/>
</dbReference>
<keyword evidence="1" id="KW-0963">Cytoplasm</keyword>
<organism evidence="2 3">
    <name type="scientific">Syntrophomonas wolfei</name>
    <dbReference type="NCBI Taxonomy" id="863"/>
    <lineage>
        <taxon>Bacteria</taxon>
        <taxon>Bacillati</taxon>
        <taxon>Bacillota</taxon>
        <taxon>Clostridia</taxon>
        <taxon>Eubacteriales</taxon>
        <taxon>Syntrophomonadaceae</taxon>
        <taxon>Syntrophomonas</taxon>
    </lineage>
</organism>
<reference evidence="2 3" key="1">
    <citation type="journal article" date="2018" name="Nat. Biotechnol.">
        <title>A standardized bacterial taxonomy based on genome phylogeny substantially revises the tree of life.</title>
        <authorList>
            <person name="Parks D.H."/>
            <person name="Chuvochina M."/>
            <person name="Waite D.W."/>
            <person name="Rinke C."/>
            <person name="Skarshewski A."/>
            <person name="Chaumeil P.A."/>
            <person name="Hugenholtz P."/>
        </authorList>
    </citation>
    <scope>NUCLEOTIDE SEQUENCE [LARGE SCALE GENOMIC DNA]</scope>
    <source>
        <strain evidence="2">UBA10948</strain>
    </source>
</reference>
<proteinExistence type="predicted"/>
<dbReference type="NCBIfam" id="TIGR01826">
    <property type="entry name" value="CofD_related"/>
    <property type="match status" value="1"/>
</dbReference>
<name>A0A354YXM9_9FIRM</name>